<organism evidence="2 3">
    <name type="scientific">Lysobacter niastensis</name>
    <dbReference type="NCBI Taxonomy" id="380629"/>
    <lineage>
        <taxon>Bacteria</taxon>
        <taxon>Pseudomonadati</taxon>
        <taxon>Pseudomonadota</taxon>
        <taxon>Gammaproteobacteria</taxon>
        <taxon>Lysobacterales</taxon>
        <taxon>Lysobacteraceae</taxon>
        <taxon>Lysobacter</taxon>
    </lineage>
</organism>
<gene>
    <name evidence="2" type="ORF">J2X06_002356</name>
</gene>
<keyword evidence="1" id="KW-0472">Membrane</keyword>
<proteinExistence type="predicted"/>
<dbReference type="InterPro" id="IPR007404">
    <property type="entry name" value="YdjM-like"/>
</dbReference>
<sequence>MPTILTHAIVPLAAGIALGSRRLPSRLVVAGMIASMVPDADVLAFAIGIPYADAFGHRGASHSLLFAVIVASLGALLHRRLHADVWRTWLWLFACAASHPLLDAFTDGGLGVALFWPWSDVRLFAPWRPIEVSPIGVGFFGRRGLEVLLSEVRWIWLPMAALAALGYTVRRTAAALSSH</sequence>
<accession>A0ABU1WC07</accession>
<dbReference type="RefSeq" id="WP_310062599.1">
    <property type="nucleotide sequence ID" value="NZ_JAVDVY010000002.1"/>
</dbReference>
<keyword evidence="1" id="KW-0812">Transmembrane</keyword>
<feature type="transmembrane region" description="Helical" evidence="1">
    <location>
        <begin position="27"/>
        <end position="47"/>
    </location>
</feature>
<name>A0ABU1WC07_9GAMM</name>
<protein>
    <submittedName>
        <fullName evidence="2">Inner membrane protein</fullName>
    </submittedName>
</protein>
<evidence type="ECO:0000256" key="1">
    <source>
        <dbReference type="SAM" id="Phobius"/>
    </source>
</evidence>
<dbReference type="Pfam" id="PF04307">
    <property type="entry name" value="YdjM"/>
    <property type="match status" value="1"/>
</dbReference>
<evidence type="ECO:0000313" key="3">
    <source>
        <dbReference type="Proteomes" id="UP001251524"/>
    </source>
</evidence>
<dbReference type="PANTHER" id="PTHR35531:SF1">
    <property type="entry name" value="INNER MEMBRANE PROTEIN YBCI-RELATED"/>
    <property type="match status" value="1"/>
</dbReference>
<comment type="caution">
    <text evidence="2">The sequence shown here is derived from an EMBL/GenBank/DDBJ whole genome shotgun (WGS) entry which is preliminary data.</text>
</comment>
<feature type="transmembrane region" description="Helical" evidence="1">
    <location>
        <begin position="59"/>
        <end position="77"/>
    </location>
</feature>
<keyword evidence="1" id="KW-1133">Transmembrane helix</keyword>
<dbReference type="Proteomes" id="UP001251524">
    <property type="component" value="Unassembled WGS sequence"/>
</dbReference>
<dbReference type="PANTHER" id="PTHR35531">
    <property type="entry name" value="INNER MEMBRANE PROTEIN YBCI-RELATED"/>
    <property type="match status" value="1"/>
</dbReference>
<reference evidence="2 3" key="1">
    <citation type="submission" date="2023-07" db="EMBL/GenBank/DDBJ databases">
        <title>Sorghum-associated microbial communities from plants grown in Nebraska, USA.</title>
        <authorList>
            <person name="Schachtman D."/>
        </authorList>
    </citation>
    <scope>NUCLEOTIDE SEQUENCE [LARGE SCALE GENOMIC DNA]</scope>
    <source>
        <strain evidence="2 3">BE198</strain>
    </source>
</reference>
<evidence type="ECO:0000313" key="2">
    <source>
        <dbReference type="EMBL" id="MDR7135147.1"/>
    </source>
</evidence>
<dbReference type="EMBL" id="JAVDVY010000002">
    <property type="protein sequence ID" value="MDR7135147.1"/>
    <property type="molecule type" value="Genomic_DNA"/>
</dbReference>
<keyword evidence="3" id="KW-1185">Reference proteome</keyword>